<dbReference type="InterPro" id="IPR036237">
    <property type="entry name" value="Xyl_isomerase-like_sf"/>
</dbReference>
<evidence type="ECO:0000256" key="4">
    <source>
        <dbReference type="ARBA" id="ARBA00002713"/>
    </source>
</evidence>
<dbReference type="KEGG" id="hrr:HZS55_02750"/>
<evidence type="ECO:0000256" key="7">
    <source>
        <dbReference type="ARBA" id="ARBA00012927"/>
    </source>
</evidence>
<dbReference type="GO" id="GO:0008927">
    <property type="term" value="F:mannonate dehydratase activity"/>
    <property type="evidence" value="ECO:0007669"/>
    <property type="project" value="UniProtKB-EC"/>
</dbReference>
<comment type="catalytic activity">
    <reaction evidence="1">
        <text>D-mannonate = 2-dehydro-3-deoxy-D-gluconate + H2O</text>
        <dbReference type="Rhea" id="RHEA:20097"/>
        <dbReference type="ChEBI" id="CHEBI:15377"/>
        <dbReference type="ChEBI" id="CHEBI:17767"/>
        <dbReference type="ChEBI" id="CHEBI:57990"/>
        <dbReference type="EC" id="4.2.1.8"/>
    </reaction>
</comment>
<dbReference type="GO" id="GO:0008198">
    <property type="term" value="F:ferrous iron binding"/>
    <property type="evidence" value="ECO:0007669"/>
    <property type="project" value="TreeGrafter"/>
</dbReference>
<keyword evidence="10" id="KW-0456">Lyase</keyword>
<evidence type="ECO:0000256" key="8">
    <source>
        <dbReference type="ARBA" id="ARBA00023004"/>
    </source>
</evidence>
<evidence type="ECO:0000256" key="2">
    <source>
        <dbReference type="ARBA" id="ARBA00001936"/>
    </source>
</evidence>
<dbReference type="SUPFAM" id="SSF51658">
    <property type="entry name" value="Xylose isomerase-like"/>
    <property type="match status" value="1"/>
</dbReference>
<dbReference type="RefSeq" id="WP_179910228.1">
    <property type="nucleotide sequence ID" value="NZ_CP058910.1"/>
</dbReference>
<dbReference type="InterPro" id="IPR004628">
    <property type="entry name" value="Man_deHydtase"/>
</dbReference>
<evidence type="ECO:0000256" key="6">
    <source>
        <dbReference type="ARBA" id="ARBA00007389"/>
    </source>
</evidence>
<dbReference type="GO" id="GO:0030145">
    <property type="term" value="F:manganese ion binding"/>
    <property type="evidence" value="ECO:0007669"/>
    <property type="project" value="TreeGrafter"/>
</dbReference>
<accession>A0A7D5NYA8</accession>
<dbReference type="Pfam" id="PF03786">
    <property type="entry name" value="UxuA"/>
    <property type="match status" value="2"/>
</dbReference>
<dbReference type="Proteomes" id="UP000509667">
    <property type="component" value="Chromosome"/>
</dbReference>
<evidence type="ECO:0000256" key="10">
    <source>
        <dbReference type="ARBA" id="ARBA00023239"/>
    </source>
</evidence>
<dbReference type="GeneID" id="56076747"/>
<dbReference type="GO" id="GO:0042840">
    <property type="term" value="P:D-glucuronate catabolic process"/>
    <property type="evidence" value="ECO:0007669"/>
    <property type="project" value="TreeGrafter"/>
</dbReference>
<dbReference type="PANTHER" id="PTHR30387:SF2">
    <property type="entry name" value="MANNONATE DEHYDRATASE"/>
    <property type="match status" value="1"/>
</dbReference>
<evidence type="ECO:0000256" key="5">
    <source>
        <dbReference type="ARBA" id="ARBA00004892"/>
    </source>
</evidence>
<dbReference type="EC" id="4.2.1.8" evidence="7"/>
<dbReference type="EMBL" id="CP058910">
    <property type="protein sequence ID" value="QLH76286.1"/>
    <property type="molecule type" value="Genomic_DNA"/>
</dbReference>
<evidence type="ECO:0000256" key="3">
    <source>
        <dbReference type="ARBA" id="ARBA00001954"/>
    </source>
</evidence>
<dbReference type="PIRSF" id="PIRSF016049">
    <property type="entry name" value="Man_dehyd"/>
    <property type="match status" value="1"/>
</dbReference>
<reference evidence="11 12" key="1">
    <citation type="submission" date="2020-07" db="EMBL/GenBank/DDBJ databases">
        <title>Halosimplex pelagicum sp. nov. and Halosimplex rubrum sp. nov., isolated from salted brown alga Laminaria, and emended description of the genus Halosimplex.</title>
        <authorList>
            <person name="Cui H."/>
        </authorList>
    </citation>
    <scope>NUCLEOTIDE SEQUENCE [LARGE SCALE GENOMIC DNA]</scope>
    <source>
        <strain evidence="11 12">R27</strain>
    </source>
</reference>
<dbReference type="AlphaFoldDB" id="A0A7D5NYA8"/>
<evidence type="ECO:0000256" key="9">
    <source>
        <dbReference type="ARBA" id="ARBA00023211"/>
    </source>
</evidence>
<evidence type="ECO:0000313" key="12">
    <source>
        <dbReference type="Proteomes" id="UP000509667"/>
    </source>
</evidence>
<keyword evidence="12" id="KW-1185">Reference proteome</keyword>
<keyword evidence="9" id="KW-0464">Manganese</keyword>
<proteinExistence type="inferred from homology"/>
<comment type="pathway">
    <text evidence="5">Carbohydrate metabolism; pentose and glucuronate interconversion.</text>
</comment>
<comment type="similarity">
    <text evidence="6">Belongs to the mannonate dehydratase family.</text>
</comment>
<comment type="cofactor">
    <cofactor evidence="2">
        <name>Mn(2+)</name>
        <dbReference type="ChEBI" id="CHEBI:29035"/>
    </cofactor>
</comment>
<dbReference type="PANTHER" id="PTHR30387">
    <property type="entry name" value="MANNONATE DEHYDRATASE"/>
    <property type="match status" value="1"/>
</dbReference>
<gene>
    <name evidence="11" type="ORF">HZS55_02750</name>
</gene>
<organism evidence="11 12">
    <name type="scientific">Halosimplex rubrum</name>
    <dbReference type="NCBI Taxonomy" id="869889"/>
    <lineage>
        <taxon>Archaea</taxon>
        <taxon>Methanobacteriati</taxon>
        <taxon>Methanobacteriota</taxon>
        <taxon>Stenosarchaea group</taxon>
        <taxon>Halobacteria</taxon>
        <taxon>Halobacteriales</taxon>
        <taxon>Haloarculaceae</taxon>
        <taxon>Halosimplex</taxon>
    </lineage>
</organism>
<keyword evidence="8" id="KW-0408">Iron</keyword>
<name>A0A7D5NYA8_9EURY</name>
<comment type="cofactor">
    <cofactor evidence="3">
        <name>Fe(2+)</name>
        <dbReference type="ChEBI" id="CHEBI:29033"/>
    </cofactor>
</comment>
<evidence type="ECO:0000256" key="1">
    <source>
        <dbReference type="ARBA" id="ARBA00001794"/>
    </source>
</evidence>
<sequence>MDYTVFMSTEPTERWDLAKQMGLSRAVSGLPRGADGDPWAFEPLLELKNRFADAGLDLAVIEDRPPLDDAILGREGRDEQIETVKTLLRNMGRVGIDVWCYVWMAPLKVLRTSRSVRGRGGSLVTRYDHDQMDRGPELRGASEAELWANLEHFLEEVVPVAEEAGVKLALHPDDPPHSPIRGVERVVTSPAAYRRAMDLYDSAYNGVTLCQGNFAAMGADVPAPIREFDERIHFAHFRDVAGTAESFTEVWHDEGPTDMAAAIRAYEEIGFDGPLRPDHCPTMAGEDNASPGYHDKGRLFAVGYLKGLRDQYRSMGGE</sequence>
<dbReference type="Gene3D" id="3.20.20.150">
    <property type="entry name" value="Divalent-metal-dependent TIM barrel enzymes"/>
    <property type="match status" value="1"/>
</dbReference>
<protein>
    <recommendedName>
        <fullName evidence="7">mannonate dehydratase</fullName>
        <ecNumber evidence="7">4.2.1.8</ecNumber>
    </recommendedName>
</protein>
<evidence type="ECO:0000313" key="11">
    <source>
        <dbReference type="EMBL" id="QLH76286.1"/>
    </source>
</evidence>
<comment type="function">
    <text evidence="4">Catalyzes the dehydration of D-mannonate.</text>
</comment>